<feature type="chain" id="PRO_5045751667" description="Glucanase" evidence="13">
    <location>
        <begin position="23"/>
        <end position="481"/>
    </location>
</feature>
<evidence type="ECO:0000256" key="8">
    <source>
        <dbReference type="ARBA" id="ARBA00023277"/>
    </source>
</evidence>
<dbReference type="SUPFAM" id="SSF49899">
    <property type="entry name" value="Concanavalin A-like lectins/glucanases"/>
    <property type="match status" value="1"/>
</dbReference>
<dbReference type="PANTHER" id="PTHR33753">
    <property type="entry name" value="1,4-BETA-D-GLUCAN CELLOBIOHYDROLASE B"/>
    <property type="match status" value="1"/>
</dbReference>
<organism evidence="15 16">
    <name type="scientific">Apiospora hydei</name>
    <dbReference type="NCBI Taxonomy" id="1337664"/>
    <lineage>
        <taxon>Eukaryota</taxon>
        <taxon>Fungi</taxon>
        <taxon>Dikarya</taxon>
        <taxon>Ascomycota</taxon>
        <taxon>Pezizomycotina</taxon>
        <taxon>Sordariomycetes</taxon>
        <taxon>Xylariomycetidae</taxon>
        <taxon>Amphisphaeriales</taxon>
        <taxon>Apiosporaceae</taxon>
        <taxon>Apiospora</taxon>
    </lineage>
</organism>
<sequence length="481" mass="50365">MASRTAIAFGLVAALAGLQANAQNPDDTAEASPKLTTYKCTKAGGCVSQDTSVVIDWNYHWFHTSDWLSCTTSNGIDSTLCPDQATCAKNCQVQGDSNYTANGVATTGDTMTMNQFVYGANGLQGASPRVYLLGADGNYVLTKLLGQELTFTMDATGGRNPYNTGGAKYGSGYCDAQCPVQTWRNGTLNTSGAGYCCNEMDILEGNSRANAFTPHPCTDTDCDKGGCGFNPYSQGHKDYWGPGGTVDTSKPFTVITQFITNDGTTSGTLSQITRKYIQNGKMVASAVSGGDTITADGCVAASPGAAQFGGLPGMGKALGRGMVLTFAIWNDASQFMNWLDSGANGPCSATEGDPALIQKNHPDTHVVFSNIRWGDIGSTFESGAPQPQPGTTTTAKPTLTTTTKASTTTAAGPVQTQYGQCGGTGYTGPKTCASPYTCKVSNEWYSQCFCTYCVWLLGLPGKSKSLSPKLFPLQQAGSLEP</sequence>
<comment type="similarity">
    <text evidence="2 11">Belongs to the glycosyl hydrolase 7 (cellulase C) family.</text>
</comment>
<keyword evidence="6" id="KW-1015">Disulfide bond</keyword>
<evidence type="ECO:0000256" key="2">
    <source>
        <dbReference type="ARBA" id="ARBA00006044"/>
    </source>
</evidence>
<keyword evidence="7" id="KW-0325">Glycoprotein</keyword>
<dbReference type="EC" id="3.2.1.-" evidence="11"/>
<dbReference type="CDD" id="cd07999">
    <property type="entry name" value="GH7_CBH_EG"/>
    <property type="match status" value="1"/>
</dbReference>
<feature type="domain" description="CBM1" evidence="14">
    <location>
        <begin position="413"/>
        <end position="449"/>
    </location>
</feature>
<dbReference type="Gene3D" id="2.70.100.10">
    <property type="entry name" value="Glycoside hydrolase, family 7, domain"/>
    <property type="match status" value="1"/>
</dbReference>
<evidence type="ECO:0000313" key="15">
    <source>
        <dbReference type="EMBL" id="KAK8084432.1"/>
    </source>
</evidence>
<evidence type="ECO:0000256" key="5">
    <source>
        <dbReference type="ARBA" id="ARBA00023001"/>
    </source>
</evidence>
<dbReference type="RefSeq" id="XP_066668941.1">
    <property type="nucleotide sequence ID" value="XM_066810018.1"/>
</dbReference>
<dbReference type="EMBL" id="JAQQWN010000005">
    <property type="protein sequence ID" value="KAK8084432.1"/>
    <property type="molecule type" value="Genomic_DNA"/>
</dbReference>
<keyword evidence="10 11" id="KW-0624">Polysaccharide degradation</keyword>
<comment type="caution">
    <text evidence="15">The sequence shown here is derived from an EMBL/GenBank/DDBJ whole genome shotgun (WGS) entry which is preliminary data.</text>
</comment>
<keyword evidence="5 11" id="KW-0136">Cellulose degradation</keyword>
<dbReference type="PRINTS" id="PR00734">
    <property type="entry name" value="GLHYDRLASE7"/>
</dbReference>
<evidence type="ECO:0000256" key="3">
    <source>
        <dbReference type="ARBA" id="ARBA00022729"/>
    </source>
</evidence>
<keyword evidence="3 13" id="KW-0732">Signal</keyword>
<evidence type="ECO:0000259" key="14">
    <source>
        <dbReference type="PROSITE" id="PS51164"/>
    </source>
</evidence>
<dbReference type="PROSITE" id="PS00562">
    <property type="entry name" value="CBM1_1"/>
    <property type="match status" value="1"/>
</dbReference>
<dbReference type="InterPro" id="IPR013320">
    <property type="entry name" value="ConA-like_dom_sf"/>
</dbReference>
<dbReference type="InterPro" id="IPR037019">
    <property type="entry name" value="Glyco_hydro_7_sf"/>
</dbReference>
<keyword evidence="9 11" id="KW-0326">Glycosidase</keyword>
<dbReference type="InterPro" id="IPR000254">
    <property type="entry name" value="CBD"/>
</dbReference>
<dbReference type="Proteomes" id="UP001433268">
    <property type="component" value="Unassembled WGS sequence"/>
</dbReference>
<name>A0ABR1WLR8_9PEZI</name>
<dbReference type="SMART" id="SM00236">
    <property type="entry name" value="fCBD"/>
    <property type="match status" value="1"/>
</dbReference>
<evidence type="ECO:0000256" key="9">
    <source>
        <dbReference type="ARBA" id="ARBA00023295"/>
    </source>
</evidence>
<accession>A0ABR1WLR8</accession>
<dbReference type="Pfam" id="PF00734">
    <property type="entry name" value="CBM_1"/>
    <property type="match status" value="1"/>
</dbReference>
<reference evidence="15 16" key="1">
    <citation type="submission" date="2023-01" db="EMBL/GenBank/DDBJ databases">
        <title>Analysis of 21 Apiospora genomes using comparative genomics revels a genus with tremendous synthesis potential of carbohydrate active enzymes and secondary metabolites.</title>
        <authorList>
            <person name="Sorensen T."/>
        </authorList>
    </citation>
    <scope>NUCLEOTIDE SEQUENCE [LARGE SCALE GENOMIC DNA]</scope>
    <source>
        <strain evidence="15 16">CBS 114990</strain>
    </source>
</reference>
<feature type="compositionally biased region" description="Low complexity" evidence="12">
    <location>
        <begin position="382"/>
        <end position="409"/>
    </location>
</feature>
<protein>
    <recommendedName>
        <fullName evidence="11">Glucanase</fullName>
        <ecNumber evidence="11">3.2.1.-</ecNumber>
    </recommendedName>
</protein>
<feature type="region of interest" description="Disordered" evidence="12">
    <location>
        <begin position="378"/>
        <end position="409"/>
    </location>
</feature>
<dbReference type="SUPFAM" id="SSF57180">
    <property type="entry name" value="Cellulose-binding domain"/>
    <property type="match status" value="1"/>
</dbReference>
<dbReference type="GeneID" id="92043078"/>
<dbReference type="InterPro" id="IPR035971">
    <property type="entry name" value="CBD_sf"/>
</dbReference>
<dbReference type="InterPro" id="IPR001722">
    <property type="entry name" value="Glyco_hydro_7"/>
</dbReference>
<keyword evidence="4 11" id="KW-0378">Hydrolase</keyword>
<dbReference type="PROSITE" id="PS51164">
    <property type="entry name" value="CBM1_2"/>
    <property type="match status" value="1"/>
</dbReference>
<gene>
    <name evidence="15" type="ORF">PG997_005703</name>
</gene>
<keyword evidence="16" id="KW-1185">Reference proteome</keyword>
<proteinExistence type="inferred from homology"/>
<evidence type="ECO:0000256" key="6">
    <source>
        <dbReference type="ARBA" id="ARBA00023157"/>
    </source>
</evidence>
<evidence type="ECO:0000256" key="7">
    <source>
        <dbReference type="ARBA" id="ARBA00023180"/>
    </source>
</evidence>
<evidence type="ECO:0000256" key="4">
    <source>
        <dbReference type="ARBA" id="ARBA00022801"/>
    </source>
</evidence>
<keyword evidence="8" id="KW-0119">Carbohydrate metabolism</keyword>
<evidence type="ECO:0000256" key="12">
    <source>
        <dbReference type="SAM" id="MobiDB-lite"/>
    </source>
</evidence>
<evidence type="ECO:0000313" key="16">
    <source>
        <dbReference type="Proteomes" id="UP001433268"/>
    </source>
</evidence>
<dbReference type="PANTHER" id="PTHR33753:SF1">
    <property type="entry name" value="ENDO-BETA-1,4-GLUCANASE CELB"/>
    <property type="match status" value="1"/>
</dbReference>
<evidence type="ECO:0000256" key="13">
    <source>
        <dbReference type="SAM" id="SignalP"/>
    </source>
</evidence>
<comment type="catalytic activity">
    <reaction evidence="1">
        <text>Endohydrolysis of (1-&gt;4)-beta-D-glucosidic linkages in cellulose, lichenin and cereal beta-D-glucans.</text>
        <dbReference type="EC" id="3.2.1.4"/>
    </reaction>
</comment>
<evidence type="ECO:0000256" key="10">
    <source>
        <dbReference type="ARBA" id="ARBA00023326"/>
    </source>
</evidence>
<feature type="signal peptide" evidence="13">
    <location>
        <begin position="1"/>
        <end position="22"/>
    </location>
</feature>
<dbReference type="Pfam" id="PF00840">
    <property type="entry name" value="Glyco_hydro_7"/>
    <property type="match status" value="1"/>
</dbReference>
<evidence type="ECO:0000256" key="1">
    <source>
        <dbReference type="ARBA" id="ARBA00000966"/>
    </source>
</evidence>
<evidence type="ECO:0000256" key="11">
    <source>
        <dbReference type="RuleBase" id="RU361164"/>
    </source>
</evidence>